<keyword evidence="5 8" id="KW-0408">Iron</keyword>
<evidence type="ECO:0000313" key="10">
    <source>
        <dbReference type="EMBL" id="SEM18285.1"/>
    </source>
</evidence>
<evidence type="ECO:0000256" key="2">
    <source>
        <dbReference type="ARBA" id="ARBA00022691"/>
    </source>
</evidence>
<comment type="similarity">
    <text evidence="8">Belongs to the radical SAM superfamily. 7-carboxy-7-deazaguanine synthase family.</text>
</comment>
<feature type="binding site" evidence="8">
    <location>
        <begin position="12"/>
        <end position="14"/>
    </location>
    <ligand>
        <name>substrate</name>
    </ligand>
</feature>
<evidence type="ECO:0000256" key="7">
    <source>
        <dbReference type="ARBA" id="ARBA00023239"/>
    </source>
</evidence>
<dbReference type="InterPro" id="IPR024924">
    <property type="entry name" value="7-CO-7-deazaguanine_synth-like"/>
</dbReference>
<evidence type="ECO:0000259" key="9">
    <source>
        <dbReference type="PROSITE" id="PS51918"/>
    </source>
</evidence>
<proteinExistence type="inferred from homology"/>
<evidence type="ECO:0000256" key="4">
    <source>
        <dbReference type="ARBA" id="ARBA00022842"/>
    </source>
</evidence>
<evidence type="ECO:0000256" key="6">
    <source>
        <dbReference type="ARBA" id="ARBA00023014"/>
    </source>
</evidence>
<comment type="cofactor">
    <cofactor evidence="8">
        <name>Mg(2+)</name>
        <dbReference type="ChEBI" id="CHEBI:18420"/>
    </cofactor>
</comment>
<dbReference type="InterPro" id="IPR058240">
    <property type="entry name" value="rSAM_sf"/>
</dbReference>
<comment type="subunit">
    <text evidence="8">Homodimer.</text>
</comment>
<dbReference type="CDD" id="cd01335">
    <property type="entry name" value="Radical_SAM"/>
    <property type="match status" value="1"/>
</dbReference>
<dbReference type="EC" id="4.3.99.3" evidence="8"/>
<dbReference type="GO" id="GO:0051539">
    <property type="term" value="F:4 iron, 4 sulfur cluster binding"/>
    <property type="evidence" value="ECO:0007669"/>
    <property type="project" value="UniProtKB-UniRule"/>
</dbReference>
<keyword evidence="8" id="KW-0671">Queuosine biosynthesis</keyword>
<evidence type="ECO:0000256" key="8">
    <source>
        <dbReference type="HAMAP-Rule" id="MF_00917"/>
    </source>
</evidence>
<dbReference type="GO" id="GO:0016840">
    <property type="term" value="F:carbon-nitrogen lyase activity"/>
    <property type="evidence" value="ECO:0007669"/>
    <property type="project" value="UniProtKB-UniRule"/>
</dbReference>
<feature type="binding site" evidence="8">
    <location>
        <position position="27"/>
    </location>
    <ligand>
        <name>substrate</name>
    </ligand>
</feature>
<dbReference type="SUPFAM" id="SSF102114">
    <property type="entry name" value="Radical SAM enzymes"/>
    <property type="match status" value="1"/>
</dbReference>
<evidence type="ECO:0000256" key="1">
    <source>
        <dbReference type="ARBA" id="ARBA00022485"/>
    </source>
</evidence>
<dbReference type="PANTHER" id="PTHR42836">
    <property type="entry name" value="7-CARBOXY-7-DEAZAGUANINE SYNTHASE"/>
    <property type="match status" value="1"/>
</dbReference>
<dbReference type="InterPro" id="IPR007197">
    <property type="entry name" value="rSAM"/>
</dbReference>
<comment type="catalytic activity">
    <reaction evidence="8">
        <text>6-carboxy-5,6,7,8-tetrahydropterin + H(+) = 7-carboxy-7-carbaguanine + NH4(+)</text>
        <dbReference type="Rhea" id="RHEA:27974"/>
        <dbReference type="ChEBI" id="CHEBI:15378"/>
        <dbReference type="ChEBI" id="CHEBI:28938"/>
        <dbReference type="ChEBI" id="CHEBI:61032"/>
        <dbReference type="ChEBI" id="CHEBI:61036"/>
        <dbReference type="EC" id="4.3.99.3"/>
    </reaction>
</comment>
<evidence type="ECO:0000256" key="5">
    <source>
        <dbReference type="ARBA" id="ARBA00023004"/>
    </source>
</evidence>
<evidence type="ECO:0000256" key="3">
    <source>
        <dbReference type="ARBA" id="ARBA00022723"/>
    </source>
</evidence>
<keyword evidence="2 8" id="KW-0949">S-adenosyl-L-methionine</keyword>
<dbReference type="STRING" id="43775.SAMN04489760_10628"/>
<dbReference type="Proteomes" id="UP000198744">
    <property type="component" value="Unassembled WGS sequence"/>
</dbReference>
<gene>
    <name evidence="8" type="primary">queE</name>
    <name evidence="10" type="ORF">SAMN04489760_10628</name>
</gene>
<comment type="cofactor">
    <cofactor evidence="8">
        <name>S-adenosyl-L-methionine</name>
        <dbReference type="ChEBI" id="CHEBI:59789"/>
    </cofactor>
    <text evidence="8">Binds 1 S-adenosyl-L-methionine per subunit.</text>
</comment>
<feature type="binding site" evidence="8">
    <location>
        <position position="70"/>
    </location>
    <ligand>
        <name>substrate</name>
    </ligand>
</feature>
<comment type="function">
    <text evidence="8">Catalyzes the complex heterocyclic radical-mediated conversion of 6-carboxy-5,6,7,8-tetrahydropterin (CPH4) to 7-carboxy-7-deazaguanine (CDG), a step common to the biosynthetic pathways of all 7-deazapurine-containing compounds.</text>
</comment>
<dbReference type="OrthoDB" id="9792276at2"/>
<keyword evidence="11" id="KW-1185">Reference proteome</keyword>
<keyword evidence="4 8" id="KW-0460">Magnesium</keyword>
<feature type="binding site" evidence="8">
    <location>
        <position position="72"/>
    </location>
    <ligand>
        <name>S-adenosyl-L-methionine</name>
        <dbReference type="ChEBI" id="CHEBI:59789"/>
    </ligand>
</feature>
<comment type="cofactor">
    <cofactor evidence="8">
        <name>[4Fe-4S] cluster</name>
        <dbReference type="ChEBI" id="CHEBI:49883"/>
    </cofactor>
    <text evidence="8">Binds 1 [4Fe-4S] cluster. The cluster is coordinated with 3 cysteines and an exchangeable S-adenosyl-L-methionine.</text>
</comment>
<comment type="caution">
    <text evidence="8">Lacks conserved residue(s) required for the propagation of feature annotation.</text>
</comment>
<dbReference type="HAMAP" id="MF_00917">
    <property type="entry name" value="QueE"/>
    <property type="match status" value="1"/>
</dbReference>
<dbReference type="InterPro" id="IPR013785">
    <property type="entry name" value="Aldolase_TIM"/>
</dbReference>
<dbReference type="GO" id="GO:0000287">
    <property type="term" value="F:magnesium ion binding"/>
    <property type="evidence" value="ECO:0007669"/>
    <property type="project" value="UniProtKB-UniRule"/>
</dbReference>
<dbReference type="GO" id="GO:0008616">
    <property type="term" value="P:tRNA queuosine(34) biosynthetic process"/>
    <property type="evidence" value="ECO:0007669"/>
    <property type="project" value="UniProtKB-UniRule"/>
</dbReference>
<dbReference type="PANTHER" id="PTHR42836:SF1">
    <property type="entry name" value="7-CARBOXY-7-DEAZAGUANINE SYNTHASE"/>
    <property type="match status" value="1"/>
</dbReference>
<feature type="domain" description="Radical SAM core" evidence="9">
    <location>
        <begin position="18"/>
        <end position="210"/>
    </location>
</feature>
<accession>A0A1H7WB19</accession>
<keyword evidence="3 8" id="KW-0479">Metal-binding</keyword>
<keyword evidence="6 8" id="KW-0411">Iron-sulfur</keyword>
<keyword evidence="1 8" id="KW-0004">4Fe-4S</keyword>
<dbReference type="PIRSF" id="PIRSF000370">
    <property type="entry name" value="QueE"/>
    <property type="match status" value="1"/>
</dbReference>
<comment type="pathway">
    <text evidence="8">Purine metabolism; 7-cyano-7-deazaguanine biosynthesis.</text>
</comment>
<protein>
    <recommendedName>
        <fullName evidence="8">7-carboxy-7-deazaguanine synthase</fullName>
        <shortName evidence="8">CDG synthase</shortName>
        <ecNumber evidence="8">4.3.99.3</ecNumber>
    </recommendedName>
    <alternativeName>
        <fullName evidence="8">Queuosine biosynthesis protein QueE</fullName>
    </alternativeName>
</protein>
<dbReference type="Pfam" id="PF04055">
    <property type="entry name" value="Radical_SAM"/>
    <property type="match status" value="1"/>
</dbReference>
<dbReference type="AlphaFoldDB" id="A0A1H7WB19"/>
<dbReference type="PROSITE" id="PS51918">
    <property type="entry name" value="RADICAL_SAM"/>
    <property type="match status" value="1"/>
</dbReference>
<dbReference type="SFLD" id="SFLDS00029">
    <property type="entry name" value="Radical_SAM"/>
    <property type="match status" value="1"/>
</dbReference>
<reference evidence="10 11" key="1">
    <citation type="submission" date="2016-10" db="EMBL/GenBank/DDBJ databases">
        <authorList>
            <person name="de Groot N.N."/>
        </authorList>
    </citation>
    <scope>NUCLEOTIDE SEQUENCE [LARGE SCALE GENOMIC DNA]</scope>
    <source>
        <strain evidence="10 11">DSM 8423</strain>
    </source>
</reference>
<feature type="binding site" evidence="8">
    <location>
        <position position="31"/>
    </location>
    <ligand>
        <name>[4Fe-4S] cluster</name>
        <dbReference type="ChEBI" id="CHEBI:49883"/>
        <note>4Fe-4S-S-AdoMet</note>
    </ligand>
</feature>
<sequence>MPLKVNEIFYSIQGESSFIGMPCVLVRLTGCNLRCSYCDTRYAYEEGTHWDLSGILDRISSYQCRLVEITGGEPLLQEETPALIRNLLDKGYDVLLETNGSLPIRTIDSRCVRIVDIKCPSSGESHRNDYSILDDLTERDEIKFVLGERNDYEFAREILLSRSLAARTLHPPLLSPVPERLDPKLLVQWILDDHLSVRLQLQLHKILWGRDARGV</sequence>
<dbReference type="RefSeq" id="WP_093882736.1">
    <property type="nucleotide sequence ID" value="NZ_FOBS01000006.1"/>
</dbReference>
<feature type="binding site" evidence="8">
    <location>
        <position position="38"/>
    </location>
    <ligand>
        <name>[4Fe-4S] cluster</name>
        <dbReference type="ChEBI" id="CHEBI:49883"/>
        <note>4Fe-4S-S-AdoMet</note>
    </ligand>
</feature>
<dbReference type="Gene3D" id="3.20.20.70">
    <property type="entry name" value="Aldolase class I"/>
    <property type="match status" value="1"/>
</dbReference>
<feature type="binding site" evidence="8">
    <location>
        <position position="35"/>
    </location>
    <ligand>
        <name>[4Fe-4S] cluster</name>
        <dbReference type="ChEBI" id="CHEBI:49883"/>
        <note>4Fe-4S-S-AdoMet</note>
    </ligand>
</feature>
<organism evidence="10 11">
    <name type="scientific">Syntrophus gentianae</name>
    <dbReference type="NCBI Taxonomy" id="43775"/>
    <lineage>
        <taxon>Bacteria</taxon>
        <taxon>Pseudomonadati</taxon>
        <taxon>Thermodesulfobacteriota</taxon>
        <taxon>Syntrophia</taxon>
        <taxon>Syntrophales</taxon>
        <taxon>Syntrophaceae</taxon>
        <taxon>Syntrophus</taxon>
    </lineage>
</organism>
<feature type="binding site" evidence="8">
    <location>
        <begin position="37"/>
        <end position="39"/>
    </location>
    <ligand>
        <name>S-adenosyl-L-methionine</name>
        <dbReference type="ChEBI" id="CHEBI:59789"/>
    </ligand>
</feature>
<dbReference type="GO" id="GO:1904047">
    <property type="term" value="F:S-adenosyl-L-methionine binding"/>
    <property type="evidence" value="ECO:0007669"/>
    <property type="project" value="UniProtKB-UniRule"/>
</dbReference>
<dbReference type="EMBL" id="FOBS01000006">
    <property type="protein sequence ID" value="SEM18285.1"/>
    <property type="molecule type" value="Genomic_DNA"/>
</dbReference>
<evidence type="ECO:0000313" key="11">
    <source>
        <dbReference type="Proteomes" id="UP000198744"/>
    </source>
</evidence>
<dbReference type="UniPathway" id="UPA00391"/>
<feature type="binding site" evidence="8">
    <location>
        <position position="40"/>
    </location>
    <ligand>
        <name>Mg(2+)</name>
        <dbReference type="ChEBI" id="CHEBI:18420"/>
    </ligand>
</feature>
<keyword evidence="7 8" id="KW-0456">Lyase</keyword>
<name>A0A1H7WB19_9BACT</name>